<evidence type="ECO:0000256" key="4">
    <source>
        <dbReference type="ARBA" id="ARBA00022801"/>
    </source>
</evidence>
<dbReference type="Pfam" id="PF01546">
    <property type="entry name" value="Peptidase_M20"/>
    <property type="match status" value="1"/>
</dbReference>
<dbReference type="CDD" id="cd05674">
    <property type="entry name" value="M20_yscS"/>
    <property type="match status" value="1"/>
</dbReference>
<keyword evidence="6" id="KW-1133">Transmembrane helix</keyword>
<evidence type="ECO:0000256" key="1">
    <source>
        <dbReference type="ARBA" id="ARBA00006247"/>
    </source>
</evidence>
<keyword evidence="4" id="KW-0378">Hydrolase</keyword>
<dbReference type="GO" id="GO:0000328">
    <property type="term" value="C:fungal-type vacuole lumen"/>
    <property type="evidence" value="ECO:0007669"/>
    <property type="project" value="TreeGrafter"/>
</dbReference>
<feature type="domain" description="Peptidase M20 dimerisation" evidence="7">
    <location>
        <begin position="354"/>
        <end position="504"/>
    </location>
</feature>
<accession>A0A8H6YCR2</accession>
<dbReference type="Gene3D" id="3.30.70.360">
    <property type="match status" value="1"/>
</dbReference>
<evidence type="ECO:0000256" key="3">
    <source>
        <dbReference type="ARBA" id="ARBA00022723"/>
    </source>
</evidence>
<dbReference type="PROSITE" id="PS00758">
    <property type="entry name" value="ARGE_DAPE_CPG2_1"/>
    <property type="match status" value="1"/>
</dbReference>
<keyword evidence="5" id="KW-0862">Zinc</keyword>
<evidence type="ECO:0000313" key="9">
    <source>
        <dbReference type="Proteomes" id="UP000620124"/>
    </source>
</evidence>
<dbReference type="Gene3D" id="1.10.150.900">
    <property type="match status" value="1"/>
</dbReference>
<gene>
    <name evidence="8" type="ORF">MVEN_01009700</name>
</gene>
<evidence type="ECO:0000256" key="5">
    <source>
        <dbReference type="ARBA" id="ARBA00022833"/>
    </source>
</evidence>
<dbReference type="SUPFAM" id="SSF53187">
    <property type="entry name" value="Zn-dependent exopeptidases"/>
    <property type="match status" value="1"/>
</dbReference>
<dbReference type="GO" id="GO:0004180">
    <property type="term" value="F:carboxypeptidase activity"/>
    <property type="evidence" value="ECO:0007669"/>
    <property type="project" value="UniProtKB-KW"/>
</dbReference>
<feature type="transmembrane region" description="Helical" evidence="6">
    <location>
        <begin position="104"/>
        <end position="126"/>
    </location>
</feature>
<evidence type="ECO:0000259" key="7">
    <source>
        <dbReference type="Pfam" id="PF07687"/>
    </source>
</evidence>
<dbReference type="PROSITE" id="PS00759">
    <property type="entry name" value="ARGE_DAPE_CPG2_2"/>
    <property type="match status" value="1"/>
</dbReference>
<keyword evidence="9" id="KW-1185">Reference proteome</keyword>
<evidence type="ECO:0000313" key="8">
    <source>
        <dbReference type="EMBL" id="KAF7356747.1"/>
    </source>
</evidence>
<keyword evidence="6" id="KW-0812">Transmembrane</keyword>
<dbReference type="GO" id="GO:0051603">
    <property type="term" value="P:proteolysis involved in protein catabolic process"/>
    <property type="evidence" value="ECO:0007669"/>
    <property type="project" value="TreeGrafter"/>
</dbReference>
<dbReference type="SUPFAM" id="SSF55031">
    <property type="entry name" value="Bacterial exopeptidase dimerisation domain"/>
    <property type="match status" value="1"/>
</dbReference>
<dbReference type="InterPro" id="IPR047177">
    <property type="entry name" value="Pept_M20A"/>
</dbReference>
<dbReference type="Proteomes" id="UP000620124">
    <property type="component" value="Unassembled WGS sequence"/>
</dbReference>
<name>A0A8H6YCR2_9AGAR</name>
<dbReference type="InterPro" id="IPR001261">
    <property type="entry name" value="ArgE/DapE_CS"/>
</dbReference>
<keyword evidence="3" id="KW-0479">Metal-binding</keyword>
<keyword evidence="6" id="KW-0472">Membrane</keyword>
<dbReference type="PANTHER" id="PTHR45962">
    <property type="entry name" value="N-FATTY-ACYL-AMINO ACID SYNTHASE/HYDROLASE PM20D1"/>
    <property type="match status" value="1"/>
</dbReference>
<dbReference type="OrthoDB" id="3064516at2759"/>
<dbReference type="GO" id="GO:0046872">
    <property type="term" value="F:metal ion binding"/>
    <property type="evidence" value="ECO:0007669"/>
    <property type="project" value="UniProtKB-KW"/>
</dbReference>
<evidence type="ECO:0000256" key="6">
    <source>
        <dbReference type="SAM" id="Phobius"/>
    </source>
</evidence>
<dbReference type="AlphaFoldDB" id="A0A8H6YCR2"/>
<proteinExistence type="inferred from homology"/>
<organism evidence="8 9">
    <name type="scientific">Mycena venus</name>
    <dbReference type="NCBI Taxonomy" id="2733690"/>
    <lineage>
        <taxon>Eukaryota</taxon>
        <taxon>Fungi</taxon>
        <taxon>Dikarya</taxon>
        <taxon>Basidiomycota</taxon>
        <taxon>Agaricomycotina</taxon>
        <taxon>Agaricomycetes</taxon>
        <taxon>Agaricomycetidae</taxon>
        <taxon>Agaricales</taxon>
        <taxon>Marasmiineae</taxon>
        <taxon>Mycenaceae</taxon>
        <taxon>Mycena</taxon>
    </lineage>
</organism>
<dbReference type="Gene3D" id="3.40.630.10">
    <property type="entry name" value="Zn peptidases"/>
    <property type="match status" value="1"/>
</dbReference>
<sequence length="656" mass="70954">MASDRLAVPHAPISKYGTARSDPQELLLDNLRISSTFPKFLPAAKPRVAYLKFSGVTVGASSACKPWTELMRKSTTEEKEALLPTTPQTVPHTPRFSRKAQRRIFIAGLLSCLTLGVVYGHLGFYFDGVLDSNVATGCPQVDALVPQRGADVLASISDLLATSDYKAKAINWLSGAVQVPTEVFDAMPPVGQDPRWEVFAPFHDYLLTAFPLVNTYGLLFEWTGSDKSLKPILLAAHQDVVPVEPKTYEEWTHPPYSGHFDGELIWGRGSSDDKSGLIGIMTTIETMIAQGFKPTRTVVLAFGFDEEASGLQGAGELGATMRSTYGEDLPFAFIVDEGGGFTDKYGSVFASPSVAEKGYLDVHVEVTSPGGHSSVPPVHTTIGMLAALVVKYENNPYELELSRDSIPYALLQCQAAHGAEMPKKLKHLIRRSTRSKKALAKLRDVVIEDRPFRSLIGTTQAVDIVQGGVKSNALPEQAYALVNHRISTQSSVAETMAHDAALLAPLAAQFNLSYTAFGKAMSLSDGPALGTLTLKDAYGTFLEPAPVSPIKGKGSEAYQLLSGTIKATYAAHRGLDLDAKDGIAVAPGMSTGNTDTRYYWKLSRSIFRYNHKNTIGSKDRLSGVHTVNEAMSADALLEMIRFFTTLILNADESSAI</sequence>
<dbReference type="Pfam" id="PF07687">
    <property type="entry name" value="M20_dimer"/>
    <property type="match status" value="1"/>
</dbReference>
<evidence type="ECO:0000256" key="2">
    <source>
        <dbReference type="ARBA" id="ARBA00022670"/>
    </source>
</evidence>
<dbReference type="PANTHER" id="PTHR45962:SF1">
    <property type="entry name" value="N-FATTY-ACYL-AMINO ACID SYNTHASE_HYDROLASE PM20D1"/>
    <property type="match status" value="1"/>
</dbReference>
<dbReference type="EMBL" id="JACAZI010000007">
    <property type="protein sequence ID" value="KAF7356747.1"/>
    <property type="molecule type" value="Genomic_DNA"/>
</dbReference>
<keyword evidence="8" id="KW-0121">Carboxypeptidase</keyword>
<reference evidence="8" key="1">
    <citation type="submission" date="2020-05" db="EMBL/GenBank/DDBJ databases">
        <title>Mycena genomes resolve the evolution of fungal bioluminescence.</title>
        <authorList>
            <person name="Tsai I.J."/>
        </authorList>
    </citation>
    <scope>NUCLEOTIDE SEQUENCE</scope>
    <source>
        <strain evidence="8">CCC161011</strain>
    </source>
</reference>
<protein>
    <submittedName>
        <fullName evidence="8">Gly-X carboxypeptidase</fullName>
    </submittedName>
</protein>
<comment type="caution">
    <text evidence="8">The sequence shown here is derived from an EMBL/GenBank/DDBJ whole genome shotgun (WGS) entry which is preliminary data.</text>
</comment>
<keyword evidence="2" id="KW-0645">Protease</keyword>
<comment type="similarity">
    <text evidence="1">Belongs to the peptidase M20A family.</text>
</comment>
<dbReference type="InterPro" id="IPR011650">
    <property type="entry name" value="Peptidase_M20_dimer"/>
</dbReference>
<dbReference type="InterPro" id="IPR002933">
    <property type="entry name" value="Peptidase_M20"/>
</dbReference>
<dbReference type="InterPro" id="IPR036264">
    <property type="entry name" value="Bact_exopeptidase_dim_dom"/>
</dbReference>